<sequence length="86" mass="9499">MSSVKKNSNGSYVSLAPDVMQKLLTSHMKEEKKMKDLVGDVVVLTSPIVRFYYKKLIEQFSSDAVVLSFNEINSNVSIQALGTISA</sequence>
<evidence type="ECO:0000313" key="1">
    <source>
        <dbReference type="EMBL" id="MPN62782.1"/>
    </source>
</evidence>
<protein>
    <submittedName>
        <fullName evidence="1">Flagellar biosynthesis protein FlhA</fullName>
    </submittedName>
</protein>
<dbReference type="PANTHER" id="PTHR30161:SF1">
    <property type="entry name" value="FLAGELLAR BIOSYNTHESIS PROTEIN FLHA-RELATED"/>
    <property type="match status" value="1"/>
</dbReference>
<keyword evidence="1" id="KW-0966">Cell projection</keyword>
<dbReference type="GO" id="GO:0005886">
    <property type="term" value="C:plasma membrane"/>
    <property type="evidence" value="ECO:0007669"/>
    <property type="project" value="TreeGrafter"/>
</dbReference>
<proteinExistence type="predicted"/>
<comment type="caution">
    <text evidence="1">The sequence shown here is derived from an EMBL/GenBank/DDBJ whole genome shotgun (WGS) entry which is preliminary data.</text>
</comment>
<dbReference type="GO" id="GO:0044780">
    <property type="term" value="P:bacterial-type flagellum assembly"/>
    <property type="evidence" value="ECO:0007669"/>
    <property type="project" value="TreeGrafter"/>
</dbReference>
<dbReference type="Gene3D" id="3.40.50.12790">
    <property type="entry name" value="FHIPEP family, domain 4"/>
    <property type="match status" value="1"/>
</dbReference>
<dbReference type="AlphaFoldDB" id="A0A645JHU8"/>
<dbReference type="InterPro" id="IPR001712">
    <property type="entry name" value="T3SS_FHIPEP"/>
</dbReference>
<dbReference type="Pfam" id="PF00771">
    <property type="entry name" value="FHIPEP"/>
    <property type="match status" value="1"/>
</dbReference>
<dbReference type="EMBL" id="VSSQ01141322">
    <property type="protein sequence ID" value="MPN62782.1"/>
    <property type="molecule type" value="Genomic_DNA"/>
</dbReference>
<name>A0A645JHU8_9ZZZZ</name>
<dbReference type="PANTHER" id="PTHR30161">
    <property type="entry name" value="FLAGELLAR EXPORT PROTEIN, MEMBRANE FLHA SUBUNIT-RELATED"/>
    <property type="match status" value="1"/>
</dbReference>
<organism evidence="1">
    <name type="scientific">bioreactor metagenome</name>
    <dbReference type="NCBI Taxonomy" id="1076179"/>
    <lineage>
        <taxon>unclassified sequences</taxon>
        <taxon>metagenomes</taxon>
        <taxon>ecological metagenomes</taxon>
    </lineage>
</organism>
<keyword evidence="1" id="KW-0969">Cilium</keyword>
<dbReference type="InterPro" id="IPR042196">
    <property type="entry name" value="FHIPEP_4"/>
</dbReference>
<keyword evidence="1" id="KW-0282">Flagellum</keyword>
<gene>
    <name evidence="1" type="primary">flhA_23</name>
    <name evidence="1" type="ORF">SDC9_210535</name>
</gene>
<reference evidence="1" key="1">
    <citation type="submission" date="2019-08" db="EMBL/GenBank/DDBJ databases">
        <authorList>
            <person name="Kucharzyk K."/>
            <person name="Murdoch R.W."/>
            <person name="Higgins S."/>
            <person name="Loffler F."/>
        </authorList>
    </citation>
    <scope>NUCLEOTIDE SEQUENCE</scope>
</reference>
<accession>A0A645JHU8</accession>
<dbReference type="GO" id="GO:0009306">
    <property type="term" value="P:protein secretion"/>
    <property type="evidence" value="ECO:0007669"/>
    <property type="project" value="InterPro"/>
</dbReference>